<dbReference type="Proteomes" id="UP000688137">
    <property type="component" value="Unassembled WGS sequence"/>
</dbReference>
<evidence type="ECO:0000256" key="1">
    <source>
        <dbReference type="SAM" id="Phobius"/>
    </source>
</evidence>
<dbReference type="EMBL" id="CAJJDM010000126">
    <property type="protein sequence ID" value="CAD8104131.1"/>
    <property type="molecule type" value="Genomic_DNA"/>
</dbReference>
<keyword evidence="1" id="KW-1133">Transmembrane helix</keyword>
<keyword evidence="1" id="KW-0812">Transmembrane</keyword>
<reference evidence="2" key="1">
    <citation type="submission" date="2021-01" db="EMBL/GenBank/DDBJ databases">
        <authorList>
            <consortium name="Genoscope - CEA"/>
            <person name="William W."/>
        </authorList>
    </citation>
    <scope>NUCLEOTIDE SEQUENCE</scope>
</reference>
<evidence type="ECO:0000313" key="3">
    <source>
        <dbReference type="Proteomes" id="UP000688137"/>
    </source>
</evidence>
<keyword evidence="1" id="KW-0472">Membrane</keyword>
<sequence length="116" mass="14190">MEQQQLASESLASYFGNIYDQRILISIYVLFPIILIFFFLSLRDLERLENQEKYDMTHSHYQPNIYHNLVPLWTKQGIENLKNDERYIQWQLQKERELEKMSQESSKLSFRQQQQQ</sequence>
<keyword evidence="3" id="KW-1185">Reference proteome</keyword>
<organism evidence="2 3">
    <name type="scientific">Paramecium primaurelia</name>
    <dbReference type="NCBI Taxonomy" id="5886"/>
    <lineage>
        <taxon>Eukaryota</taxon>
        <taxon>Sar</taxon>
        <taxon>Alveolata</taxon>
        <taxon>Ciliophora</taxon>
        <taxon>Intramacronucleata</taxon>
        <taxon>Oligohymenophorea</taxon>
        <taxon>Peniculida</taxon>
        <taxon>Parameciidae</taxon>
        <taxon>Paramecium</taxon>
    </lineage>
</organism>
<accession>A0A8S1PME7</accession>
<gene>
    <name evidence="2" type="ORF">PPRIM_AZ9-3.1.T1230017</name>
</gene>
<name>A0A8S1PME7_PARPR</name>
<dbReference type="AlphaFoldDB" id="A0A8S1PME7"/>
<comment type="caution">
    <text evidence="2">The sequence shown here is derived from an EMBL/GenBank/DDBJ whole genome shotgun (WGS) entry which is preliminary data.</text>
</comment>
<evidence type="ECO:0008006" key="4">
    <source>
        <dbReference type="Google" id="ProtNLM"/>
    </source>
</evidence>
<protein>
    <recommendedName>
        <fullName evidence="4">Transmembrane protein</fullName>
    </recommendedName>
</protein>
<evidence type="ECO:0000313" key="2">
    <source>
        <dbReference type="EMBL" id="CAD8104131.1"/>
    </source>
</evidence>
<feature type="transmembrane region" description="Helical" evidence="1">
    <location>
        <begin position="23"/>
        <end position="42"/>
    </location>
</feature>
<dbReference type="OMA" id="DMTHSHY"/>
<proteinExistence type="predicted"/>